<feature type="transmembrane region" description="Helical" evidence="1">
    <location>
        <begin position="14"/>
        <end position="35"/>
    </location>
</feature>
<dbReference type="AlphaFoldDB" id="A0A5C6CS89"/>
<dbReference type="RefSeq" id="WP_146451270.1">
    <property type="nucleotide sequence ID" value="NZ_SJPS01000004.1"/>
</dbReference>
<feature type="transmembrane region" description="Helical" evidence="1">
    <location>
        <begin position="245"/>
        <end position="263"/>
    </location>
</feature>
<protein>
    <submittedName>
        <fullName evidence="2">ABC-2 family transporter protein</fullName>
    </submittedName>
</protein>
<name>A0A5C6CS89_9BACT</name>
<proteinExistence type="predicted"/>
<evidence type="ECO:0000313" key="2">
    <source>
        <dbReference type="EMBL" id="TWU25679.1"/>
    </source>
</evidence>
<keyword evidence="3" id="KW-1185">Reference proteome</keyword>
<feature type="transmembrane region" description="Helical" evidence="1">
    <location>
        <begin position="127"/>
        <end position="145"/>
    </location>
</feature>
<dbReference type="Pfam" id="PF12679">
    <property type="entry name" value="ABC2_membrane_2"/>
    <property type="match status" value="1"/>
</dbReference>
<evidence type="ECO:0000313" key="3">
    <source>
        <dbReference type="Proteomes" id="UP000318437"/>
    </source>
</evidence>
<feature type="transmembrane region" description="Helical" evidence="1">
    <location>
        <begin position="193"/>
        <end position="214"/>
    </location>
</feature>
<accession>A0A5C6CS89</accession>
<keyword evidence="1" id="KW-0472">Membrane</keyword>
<dbReference type="Proteomes" id="UP000318437">
    <property type="component" value="Unassembled WGS sequence"/>
</dbReference>
<comment type="caution">
    <text evidence="2">The sequence shown here is derived from an EMBL/GenBank/DDBJ whole genome shotgun (WGS) entry which is preliminary data.</text>
</comment>
<dbReference type="GO" id="GO:0005886">
    <property type="term" value="C:plasma membrane"/>
    <property type="evidence" value="ECO:0007669"/>
    <property type="project" value="UniProtKB-SubCell"/>
</dbReference>
<evidence type="ECO:0000256" key="1">
    <source>
        <dbReference type="SAM" id="Phobius"/>
    </source>
</evidence>
<dbReference type="OrthoDB" id="255740at2"/>
<keyword evidence="1" id="KW-1133">Transmembrane helix</keyword>
<dbReference type="GO" id="GO:0140359">
    <property type="term" value="F:ABC-type transporter activity"/>
    <property type="evidence" value="ECO:0007669"/>
    <property type="project" value="InterPro"/>
</dbReference>
<keyword evidence="1" id="KW-0812">Transmembrane</keyword>
<gene>
    <name evidence="2" type="ORF">Pla144_28880</name>
</gene>
<organism evidence="2 3">
    <name type="scientific">Bythopirellula polymerisocia</name>
    <dbReference type="NCBI Taxonomy" id="2528003"/>
    <lineage>
        <taxon>Bacteria</taxon>
        <taxon>Pseudomonadati</taxon>
        <taxon>Planctomycetota</taxon>
        <taxon>Planctomycetia</taxon>
        <taxon>Pirellulales</taxon>
        <taxon>Lacipirellulaceae</taxon>
        <taxon>Bythopirellula</taxon>
    </lineage>
</organism>
<reference evidence="2 3" key="1">
    <citation type="submission" date="2019-02" db="EMBL/GenBank/DDBJ databases">
        <title>Deep-cultivation of Planctomycetes and their phenomic and genomic characterization uncovers novel biology.</title>
        <authorList>
            <person name="Wiegand S."/>
            <person name="Jogler M."/>
            <person name="Boedeker C."/>
            <person name="Pinto D."/>
            <person name="Vollmers J."/>
            <person name="Rivas-Marin E."/>
            <person name="Kohn T."/>
            <person name="Peeters S.H."/>
            <person name="Heuer A."/>
            <person name="Rast P."/>
            <person name="Oberbeckmann S."/>
            <person name="Bunk B."/>
            <person name="Jeske O."/>
            <person name="Meyerdierks A."/>
            <person name="Storesund J.E."/>
            <person name="Kallscheuer N."/>
            <person name="Luecker S."/>
            <person name="Lage O.M."/>
            <person name="Pohl T."/>
            <person name="Merkel B.J."/>
            <person name="Hornburger P."/>
            <person name="Mueller R.-W."/>
            <person name="Bruemmer F."/>
            <person name="Labrenz M."/>
            <person name="Spormann A.M."/>
            <person name="Op Den Camp H."/>
            <person name="Overmann J."/>
            <person name="Amann R."/>
            <person name="Jetten M.S.M."/>
            <person name="Mascher T."/>
            <person name="Medema M.H."/>
            <person name="Devos D.P."/>
            <person name="Kaster A.-K."/>
            <person name="Ovreas L."/>
            <person name="Rohde M."/>
            <person name="Galperin M.Y."/>
            <person name="Jogler C."/>
        </authorList>
    </citation>
    <scope>NUCLEOTIDE SEQUENCE [LARGE SCALE GENOMIC DNA]</scope>
    <source>
        <strain evidence="2 3">Pla144</strain>
    </source>
</reference>
<dbReference type="EMBL" id="SJPS01000004">
    <property type="protein sequence ID" value="TWU25679.1"/>
    <property type="molecule type" value="Genomic_DNA"/>
</dbReference>
<sequence length="271" mass="29960">MIKGILRKTLFETWALHLAFGIALFVVGMLLTMLLPQLEKGLNQFLTTLPFVRTFIQALLGNDFGGNINAETLRAIVWVHPTVLTLLWAHEIVYCTRLPAGEIDRGTIDVLLSWPISRRRLYVSESIVWLVAGAWLCGMLFAGYWTAGVFAPSQGDRSLRMPLVVIGNLYCVYFAIGGVALMVSALSNVRGRAMATVFGLLLASFLLNFLIQFLPEIEFLSPLGVLSYYRPASILATGKVPWADMLTLMGIGFVGWIAGLEAFSRRNISTL</sequence>
<feature type="transmembrane region" description="Helical" evidence="1">
    <location>
        <begin position="165"/>
        <end position="186"/>
    </location>
</feature>